<dbReference type="AlphaFoldDB" id="A0A9D4X027"/>
<dbReference type="Pfam" id="PF02893">
    <property type="entry name" value="GRAM"/>
    <property type="match status" value="1"/>
</dbReference>
<name>A0A9D4X027_PEA</name>
<gene>
    <name evidence="3" type="ORF">KIW84_056663</name>
</gene>
<dbReference type="PANTHER" id="PTHR31969">
    <property type="entry name" value="GEM-LIKE PROTEIN 2"/>
    <property type="match status" value="1"/>
</dbReference>
<protein>
    <recommendedName>
        <fullName evidence="2">GRAM domain-containing protein</fullName>
    </recommendedName>
</protein>
<dbReference type="EMBL" id="JAMSHJ010000005">
    <property type="protein sequence ID" value="KAI5411671.1"/>
    <property type="molecule type" value="Genomic_DNA"/>
</dbReference>
<evidence type="ECO:0000259" key="2">
    <source>
        <dbReference type="SMART" id="SM00568"/>
    </source>
</evidence>
<dbReference type="InterPro" id="IPR037848">
    <property type="entry name" value="GEM-like"/>
</dbReference>
<proteinExistence type="inferred from homology"/>
<evidence type="ECO:0000313" key="3">
    <source>
        <dbReference type="EMBL" id="KAI5411671.1"/>
    </source>
</evidence>
<reference evidence="3 4" key="1">
    <citation type="journal article" date="2022" name="Nat. Genet.">
        <title>Improved pea reference genome and pan-genome highlight genomic features and evolutionary characteristics.</title>
        <authorList>
            <person name="Yang T."/>
            <person name="Liu R."/>
            <person name="Luo Y."/>
            <person name="Hu S."/>
            <person name="Wang D."/>
            <person name="Wang C."/>
            <person name="Pandey M.K."/>
            <person name="Ge S."/>
            <person name="Xu Q."/>
            <person name="Li N."/>
            <person name="Li G."/>
            <person name="Huang Y."/>
            <person name="Saxena R.K."/>
            <person name="Ji Y."/>
            <person name="Li M."/>
            <person name="Yan X."/>
            <person name="He Y."/>
            <person name="Liu Y."/>
            <person name="Wang X."/>
            <person name="Xiang C."/>
            <person name="Varshney R.K."/>
            <person name="Ding H."/>
            <person name="Gao S."/>
            <person name="Zong X."/>
        </authorList>
    </citation>
    <scope>NUCLEOTIDE SEQUENCE [LARGE SCALE GENOMIC DNA]</scope>
    <source>
        <strain evidence="3 4">cv. Zhongwan 6</strain>
    </source>
</reference>
<dbReference type="Proteomes" id="UP001058974">
    <property type="component" value="Chromosome 5"/>
</dbReference>
<dbReference type="Gramene" id="Psat05G0666300-T1">
    <property type="protein sequence ID" value="KAI5411671.1"/>
    <property type="gene ID" value="KIW84_056663"/>
</dbReference>
<organism evidence="3 4">
    <name type="scientific">Pisum sativum</name>
    <name type="common">Garden pea</name>
    <name type="synonym">Lathyrus oleraceus</name>
    <dbReference type="NCBI Taxonomy" id="3888"/>
    <lineage>
        <taxon>Eukaryota</taxon>
        <taxon>Viridiplantae</taxon>
        <taxon>Streptophyta</taxon>
        <taxon>Embryophyta</taxon>
        <taxon>Tracheophyta</taxon>
        <taxon>Spermatophyta</taxon>
        <taxon>Magnoliopsida</taxon>
        <taxon>eudicotyledons</taxon>
        <taxon>Gunneridae</taxon>
        <taxon>Pentapetalae</taxon>
        <taxon>rosids</taxon>
        <taxon>fabids</taxon>
        <taxon>Fabales</taxon>
        <taxon>Fabaceae</taxon>
        <taxon>Papilionoideae</taxon>
        <taxon>50 kb inversion clade</taxon>
        <taxon>NPAAA clade</taxon>
        <taxon>Hologalegina</taxon>
        <taxon>IRL clade</taxon>
        <taxon>Fabeae</taxon>
        <taxon>Lathyrus</taxon>
    </lineage>
</organism>
<feature type="domain" description="GRAM" evidence="2">
    <location>
        <begin position="163"/>
        <end position="241"/>
    </location>
</feature>
<dbReference type="Gene3D" id="2.30.29.30">
    <property type="entry name" value="Pleckstrin-homology domain (PH domain)/Phosphotyrosine-binding domain (PTB)"/>
    <property type="match status" value="1"/>
</dbReference>
<evidence type="ECO:0000256" key="1">
    <source>
        <dbReference type="ARBA" id="ARBA00009414"/>
    </source>
</evidence>
<keyword evidence="4" id="KW-1185">Reference proteome</keyword>
<dbReference type="InterPro" id="IPR011993">
    <property type="entry name" value="PH-like_dom_sf"/>
</dbReference>
<dbReference type="InterPro" id="IPR004182">
    <property type="entry name" value="GRAM"/>
</dbReference>
<comment type="similarity">
    <text evidence="1">Belongs to the GEM family.</text>
</comment>
<evidence type="ECO:0000313" key="4">
    <source>
        <dbReference type="Proteomes" id="UP001058974"/>
    </source>
</evidence>
<sequence>MLYSLTLTSAYFSNYSQLTFYYSIFLSLPSSSSNLLSFQFCIHHQCYLVLLLLNKRMNYSHREIPVTDGTITRTSLHNNSNNPYVHLSPANPSSAAANRPNSMDKISGALNNCGKKVEEATKHAESMVDNIWNHVRMSSSPADAAMARLVQGTKLIANGGSDKLFQQTFGVIPGEKLLKQHVCYISKISGPVIGTLYITTKRLAFCSDYPLCHYPFSLQHQCIYYKVVVQLDQLRAVSPSANIFNSKEKYIEIVTVDGYEFFFMGFVSYDKALKTLNEALHQYGNRSSSDKFN</sequence>
<comment type="caution">
    <text evidence="3">The sequence shown here is derived from an EMBL/GenBank/DDBJ whole genome shotgun (WGS) entry which is preliminary data.</text>
</comment>
<accession>A0A9D4X027</accession>
<dbReference type="SMART" id="SM00568">
    <property type="entry name" value="GRAM"/>
    <property type="match status" value="1"/>
</dbReference>
<dbReference type="OrthoDB" id="1876989at2759"/>